<dbReference type="OrthoDB" id="9790442at2"/>
<evidence type="ECO:0000259" key="9">
    <source>
        <dbReference type="PROSITE" id="PS50110"/>
    </source>
</evidence>
<protein>
    <submittedName>
        <fullName evidence="11">DeoR faimly transcriptional regulator</fullName>
    </submittedName>
</protein>
<keyword evidence="12" id="KW-1185">Reference proteome</keyword>
<feature type="domain" description="Response regulatory" evidence="9">
    <location>
        <begin position="5"/>
        <end position="118"/>
    </location>
</feature>
<evidence type="ECO:0000256" key="6">
    <source>
        <dbReference type="ARBA" id="ARBA00023163"/>
    </source>
</evidence>
<gene>
    <name evidence="11" type="ORF">PSTEL_24390</name>
</gene>
<dbReference type="GO" id="GO:0032993">
    <property type="term" value="C:protein-DNA complex"/>
    <property type="evidence" value="ECO:0007669"/>
    <property type="project" value="TreeGrafter"/>
</dbReference>
<dbReference type="PANTHER" id="PTHR48111:SF2">
    <property type="entry name" value="RESPONSE REGULATOR SAER"/>
    <property type="match status" value="1"/>
</dbReference>
<dbReference type="CDD" id="cd17574">
    <property type="entry name" value="REC_OmpR"/>
    <property type="match status" value="1"/>
</dbReference>
<dbReference type="GO" id="GO:0000976">
    <property type="term" value="F:transcription cis-regulatory region binding"/>
    <property type="evidence" value="ECO:0007669"/>
    <property type="project" value="TreeGrafter"/>
</dbReference>
<feature type="modified residue" description="4-aspartylphosphate" evidence="7">
    <location>
        <position position="54"/>
    </location>
</feature>
<evidence type="ECO:0000256" key="3">
    <source>
        <dbReference type="ARBA" id="ARBA00023012"/>
    </source>
</evidence>
<keyword evidence="5 8" id="KW-0238">DNA-binding</keyword>
<keyword evidence="6" id="KW-0804">Transcription</keyword>
<dbReference type="GO" id="GO:0000156">
    <property type="term" value="F:phosphorelay response regulator activity"/>
    <property type="evidence" value="ECO:0007669"/>
    <property type="project" value="TreeGrafter"/>
</dbReference>
<dbReference type="InterPro" id="IPR011006">
    <property type="entry name" value="CheY-like_superfamily"/>
</dbReference>
<evidence type="ECO:0000256" key="7">
    <source>
        <dbReference type="PROSITE-ProRule" id="PRU00169"/>
    </source>
</evidence>
<dbReference type="PROSITE" id="PS50110">
    <property type="entry name" value="RESPONSE_REGULATORY"/>
    <property type="match status" value="1"/>
</dbReference>
<dbReference type="SMART" id="SM00862">
    <property type="entry name" value="Trans_reg_C"/>
    <property type="match status" value="1"/>
</dbReference>
<evidence type="ECO:0000256" key="5">
    <source>
        <dbReference type="ARBA" id="ARBA00023125"/>
    </source>
</evidence>
<sequence length="235" mass="27119">MERDTILLVDDEKEIVELLEIYFRNEGYRLLKAFDGREALDLLRREKVDLIILDVMMPRMDGLEACMKIREERRMPIIMLSAKGGDLDKIGGLSIGADDYVAKPFNPLEVLARVKSQLRRYHVLGGELREKVAEGELVCDDLIVSPVNHEVTVQGRPVKLTPREFAIVELLARHPGQVFNVEQIYTRVWGEPPMDNGNTVMVHIRNIREKIEVDSRKPRYLHTVWGVGYKLDRMN</sequence>
<dbReference type="InterPro" id="IPR016032">
    <property type="entry name" value="Sig_transdc_resp-reg_C-effctor"/>
</dbReference>
<dbReference type="SUPFAM" id="SSF52172">
    <property type="entry name" value="CheY-like"/>
    <property type="match status" value="1"/>
</dbReference>
<keyword evidence="4" id="KW-0805">Transcription regulation</keyword>
<keyword evidence="2 7" id="KW-0597">Phosphoprotein</keyword>
<dbReference type="Pfam" id="PF00486">
    <property type="entry name" value="Trans_reg_C"/>
    <property type="match status" value="1"/>
</dbReference>
<evidence type="ECO:0000313" key="11">
    <source>
        <dbReference type="EMBL" id="AIQ65776.1"/>
    </source>
</evidence>
<proteinExistence type="predicted"/>
<dbReference type="EMBL" id="CP009286">
    <property type="protein sequence ID" value="AIQ65776.1"/>
    <property type="molecule type" value="Genomic_DNA"/>
</dbReference>
<evidence type="ECO:0000256" key="8">
    <source>
        <dbReference type="PROSITE-ProRule" id="PRU01091"/>
    </source>
</evidence>
<feature type="domain" description="OmpR/PhoB-type" evidence="10">
    <location>
        <begin position="134"/>
        <end position="233"/>
    </location>
</feature>
<dbReference type="FunFam" id="3.40.50.2300:FF:000001">
    <property type="entry name" value="DNA-binding response regulator PhoB"/>
    <property type="match status" value="1"/>
</dbReference>
<dbReference type="InterPro" id="IPR001867">
    <property type="entry name" value="OmpR/PhoB-type_DNA-bd"/>
</dbReference>
<comment type="subcellular location">
    <subcellularLocation>
        <location evidence="1">Cytoplasm</location>
    </subcellularLocation>
</comment>
<evidence type="ECO:0000313" key="12">
    <source>
        <dbReference type="Proteomes" id="UP000029507"/>
    </source>
</evidence>
<dbReference type="Gene3D" id="6.10.250.690">
    <property type="match status" value="1"/>
</dbReference>
<accession>A0A089LW62</accession>
<dbReference type="GO" id="GO:0006355">
    <property type="term" value="P:regulation of DNA-templated transcription"/>
    <property type="evidence" value="ECO:0007669"/>
    <property type="project" value="InterPro"/>
</dbReference>
<dbReference type="InterPro" id="IPR001789">
    <property type="entry name" value="Sig_transdc_resp-reg_receiver"/>
</dbReference>
<feature type="DNA-binding region" description="OmpR/PhoB-type" evidence="8">
    <location>
        <begin position="134"/>
        <end position="233"/>
    </location>
</feature>
<organism evidence="11 12">
    <name type="scientific">Paenibacillus stellifer</name>
    <dbReference type="NCBI Taxonomy" id="169760"/>
    <lineage>
        <taxon>Bacteria</taxon>
        <taxon>Bacillati</taxon>
        <taxon>Bacillota</taxon>
        <taxon>Bacilli</taxon>
        <taxon>Bacillales</taxon>
        <taxon>Paenibacillaceae</taxon>
        <taxon>Paenibacillus</taxon>
    </lineage>
</organism>
<keyword evidence="3" id="KW-0902">Two-component regulatory system</keyword>
<dbReference type="AlphaFoldDB" id="A0A089LW62"/>
<dbReference type="GO" id="GO:0005829">
    <property type="term" value="C:cytosol"/>
    <property type="evidence" value="ECO:0007669"/>
    <property type="project" value="TreeGrafter"/>
</dbReference>
<dbReference type="SUPFAM" id="SSF46894">
    <property type="entry name" value="C-terminal effector domain of the bipartite response regulators"/>
    <property type="match status" value="1"/>
</dbReference>
<evidence type="ECO:0000256" key="1">
    <source>
        <dbReference type="ARBA" id="ARBA00004496"/>
    </source>
</evidence>
<name>A0A089LW62_9BACL</name>
<dbReference type="InterPro" id="IPR036388">
    <property type="entry name" value="WH-like_DNA-bd_sf"/>
</dbReference>
<dbReference type="Gene3D" id="3.40.50.2300">
    <property type="match status" value="1"/>
</dbReference>
<dbReference type="PROSITE" id="PS51755">
    <property type="entry name" value="OMPR_PHOB"/>
    <property type="match status" value="1"/>
</dbReference>
<dbReference type="HOGENOM" id="CLU_000445_30_4_9"/>
<evidence type="ECO:0000256" key="4">
    <source>
        <dbReference type="ARBA" id="ARBA00023015"/>
    </source>
</evidence>
<dbReference type="PANTHER" id="PTHR48111">
    <property type="entry name" value="REGULATOR OF RPOS"/>
    <property type="match status" value="1"/>
</dbReference>
<dbReference type="Gene3D" id="1.10.10.10">
    <property type="entry name" value="Winged helix-like DNA-binding domain superfamily/Winged helix DNA-binding domain"/>
    <property type="match status" value="1"/>
</dbReference>
<evidence type="ECO:0000256" key="2">
    <source>
        <dbReference type="ARBA" id="ARBA00022553"/>
    </source>
</evidence>
<dbReference type="Proteomes" id="UP000029507">
    <property type="component" value="Chromosome"/>
</dbReference>
<dbReference type="RefSeq" id="WP_038699097.1">
    <property type="nucleotide sequence ID" value="NZ_CP009286.1"/>
</dbReference>
<dbReference type="Pfam" id="PF00072">
    <property type="entry name" value="Response_reg"/>
    <property type="match status" value="1"/>
</dbReference>
<dbReference type="SMART" id="SM00448">
    <property type="entry name" value="REC"/>
    <property type="match status" value="1"/>
</dbReference>
<dbReference type="InterPro" id="IPR039420">
    <property type="entry name" value="WalR-like"/>
</dbReference>
<dbReference type="FunFam" id="1.10.10.10:FF:000018">
    <property type="entry name" value="DNA-binding response regulator ResD"/>
    <property type="match status" value="1"/>
</dbReference>
<dbReference type="CDD" id="cd00383">
    <property type="entry name" value="trans_reg_C"/>
    <property type="match status" value="1"/>
</dbReference>
<reference evidence="11 12" key="1">
    <citation type="submission" date="2014-08" db="EMBL/GenBank/DDBJ databases">
        <title>Comparative genomics of the Paenibacillus odorifer group.</title>
        <authorList>
            <person name="den Bakker H.C."/>
            <person name="Tsai Y.-C."/>
            <person name="Martin N."/>
            <person name="Korlach J."/>
            <person name="Wiedmann M."/>
        </authorList>
    </citation>
    <scope>NUCLEOTIDE SEQUENCE [LARGE SCALE GENOMIC DNA]</scope>
    <source>
        <strain evidence="11 12">DSM 14472</strain>
    </source>
</reference>
<dbReference type="STRING" id="169760.PSTEL_24390"/>
<evidence type="ECO:0000259" key="10">
    <source>
        <dbReference type="PROSITE" id="PS51755"/>
    </source>
</evidence>
<dbReference type="KEGG" id="pste:PSTEL_24390"/>